<dbReference type="InterPro" id="IPR036691">
    <property type="entry name" value="Endo/exonu/phosph_ase_sf"/>
</dbReference>
<dbReference type="CDD" id="cd06222">
    <property type="entry name" value="RNase_H_like"/>
    <property type="match status" value="1"/>
</dbReference>
<organism evidence="2 3">
    <name type="scientific">Spinacia oleracea</name>
    <name type="common">Spinach</name>
    <dbReference type="NCBI Taxonomy" id="3562"/>
    <lineage>
        <taxon>Eukaryota</taxon>
        <taxon>Viridiplantae</taxon>
        <taxon>Streptophyta</taxon>
        <taxon>Embryophyta</taxon>
        <taxon>Tracheophyta</taxon>
        <taxon>Spermatophyta</taxon>
        <taxon>Magnoliopsida</taxon>
        <taxon>eudicotyledons</taxon>
        <taxon>Gunneridae</taxon>
        <taxon>Pentapetalae</taxon>
        <taxon>Caryophyllales</taxon>
        <taxon>Chenopodiaceae</taxon>
        <taxon>Chenopodioideae</taxon>
        <taxon>Anserineae</taxon>
        <taxon>Spinacia</taxon>
    </lineage>
</organism>
<dbReference type="InterPro" id="IPR002156">
    <property type="entry name" value="RNaseH_domain"/>
</dbReference>
<dbReference type="InterPro" id="IPR036397">
    <property type="entry name" value="RNaseH_sf"/>
</dbReference>
<dbReference type="InterPro" id="IPR043502">
    <property type="entry name" value="DNA/RNA_pol_sf"/>
</dbReference>
<reference evidence="2" key="1">
    <citation type="journal article" date="2021" name="Nat. Commun.">
        <title>Genomic analyses provide insights into spinach domestication and the genetic basis of agronomic traits.</title>
        <authorList>
            <person name="Cai X."/>
            <person name="Sun X."/>
            <person name="Xu C."/>
            <person name="Sun H."/>
            <person name="Wang X."/>
            <person name="Ge C."/>
            <person name="Zhang Z."/>
            <person name="Wang Q."/>
            <person name="Fei Z."/>
            <person name="Jiao C."/>
            <person name="Wang Q."/>
        </authorList>
    </citation>
    <scope>NUCLEOTIDE SEQUENCE [LARGE SCALE GENOMIC DNA]</scope>
    <source>
        <strain evidence="2">cv. Varoflay</strain>
    </source>
</reference>
<dbReference type="InterPro" id="IPR005135">
    <property type="entry name" value="Endo/exonuclease/phosphatase"/>
</dbReference>
<dbReference type="PANTHER" id="PTHR33116:SF84">
    <property type="entry name" value="RNA-DIRECTED DNA POLYMERASE"/>
    <property type="match status" value="1"/>
</dbReference>
<evidence type="ECO:0000259" key="1">
    <source>
        <dbReference type="PROSITE" id="PS50878"/>
    </source>
</evidence>
<feature type="domain" description="Reverse transcriptase" evidence="1">
    <location>
        <begin position="556"/>
        <end position="836"/>
    </location>
</feature>
<dbReference type="CDD" id="cd01650">
    <property type="entry name" value="RT_nLTR_like"/>
    <property type="match status" value="1"/>
</dbReference>
<dbReference type="InterPro" id="IPR026960">
    <property type="entry name" value="RVT-Znf"/>
</dbReference>
<dbReference type="Pfam" id="PF00078">
    <property type="entry name" value="RVT_1"/>
    <property type="match status" value="1"/>
</dbReference>
<reference evidence="3" key="2">
    <citation type="submission" date="2025-08" db="UniProtKB">
        <authorList>
            <consortium name="RefSeq"/>
        </authorList>
    </citation>
    <scope>IDENTIFICATION</scope>
    <source>
        <tissue evidence="3">Leaf</tissue>
    </source>
</reference>
<dbReference type="Proteomes" id="UP000813463">
    <property type="component" value="Chromosome 5"/>
</dbReference>
<proteinExistence type="predicted"/>
<protein>
    <recommendedName>
        <fullName evidence="1">Reverse transcriptase domain-containing protein</fullName>
    </recommendedName>
</protein>
<dbReference type="KEGG" id="soe:110794658"/>
<dbReference type="InterPro" id="IPR000477">
    <property type="entry name" value="RT_dom"/>
</dbReference>
<dbReference type="GO" id="GO:0004523">
    <property type="term" value="F:RNA-DNA hybrid ribonuclease activity"/>
    <property type="evidence" value="ECO:0007669"/>
    <property type="project" value="InterPro"/>
</dbReference>
<dbReference type="PANTHER" id="PTHR33116">
    <property type="entry name" value="REVERSE TRANSCRIPTASE ZINC-BINDING DOMAIN-CONTAINING PROTEIN-RELATED-RELATED"/>
    <property type="match status" value="1"/>
</dbReference>
<dbReference type="Gene3D" id="3.30.420.10">
    <property type="entry name" value="Ribonuclease H-like superfamily/Ribonuclease H"/>
    <property type="match status" value="1"/>
</dbReference>
<dbReference type="InterPro" id="IPR012337">
    <property type="entry name" value="RNaseH-like_sf"/>
</dbReference>
<evidence type="ECO:0000313" key="3">
    <source>
        <dbReference type="RefSeq" id="XP_021855317.1"/>
    </source>
</evidence>
<dbReference type="PROSITE" id="PS50878">
    <property type="entry name" value="RT_POL"/>
    <property type="match status" value="1"/>
</dbReference>
<dbReference type="Pfam" id="PF13966">
    <property type="entry name" value="zf-RVT"/>
    <property type="match status" value="1"/>
</dbReference>
<dbReference type="GeneID" id="110794658"/>
<name>A0A9R0IUC8_SPIOL</name>
<gene>
    <name evidence="3" type="primary">LOC110794658</name>
</gene>
<dbReference type="InterPro" id="IPR044730">
    <property type="entry name" value="RNase_H-like_dom_plant"/>
</dbReference>
<keyword evidence="2" id="KW-1185">Reference proteome</keyword>
<sequence>MFITRSQVVGVQIQARYSKVPMRPKEVHALVTPIRLEDVGPMGVMEFWRDWEEFYMPPYPNPSSTPQVNLQRPLPCLNMKLILWNVRGASKDDFLPYARNIVSNQNPVAFIFLETKADDLRANQVRTQLGFHEFRVVPATSMRGGIWLFWKKDIDLVNYATGDFNFHALFHFKNVKKDALITGMHAPSSAAQRHHVWNTMQSNLPPPSTSWLMVGDLNEVTSQSEKSGGRNFRPSQCRDFTNFTDEAGLVDLGYSGNPFTWDNMRDGVVCIKERLDRALANPTWLHNFPQTQVMHLPRIYSDHSPIVVSIINNYVAGNYPFRCKEVWLEHPNFKDFFIHNWDPPTHNFMEGRKSFLLNIKSWNLNIFGNIGKIKNRLLARLDGIQMALAKHYSSFLVNLEQDLRNQLNDNFKKERIIWAQKAGINCRKHADYNTKYFHLLAKIKKSKGKIQTLKCLNSDDWVIDNSLLKDIASNHFQKIFTTSLVSCKRTPAFAPLITLDETSINQMKLLPTLEEIKSNLSRMDSMKCPGPDGIQSIFYKRFWGELYVSISDFIVDCFRNCCVPEELNRSYISLIPKSQCPTYISDFRPIGLCNTMYKLITKILVSRITPVLGSLISPLQSSFVPNRGIEENIIIVKEVAHFFNKARKGKRIMALKLDITKTYDSLEWSFIRETLLGFKFPNGMVNLIMNCVSSPIISVLWNGEVTKDFRPSRGIRQGDPLSSYLFVLCLERLSLMIEEHVKQNLWAPLKLSKNISLSHIFYADDVFLFGTANVENLDVMMDVLNNFGNASGLRINLAKSSLIFPSNMNHILRTDLSSKYNLKTSSSFGKYLGVQISSNRLKLSNYSDLLQKTTDRIRGWQAKLLNMAGRCTLIKSVLSSYPVYAMQTALLPFNVLTTIEKGCRKFLWNKVDRSRYVPRTSWTNVVKPMQAGGLGIRRLKEWNLAFMAKLGWTMLTQPHKLWVRIMNDKYLHRSALFNASPQPYHSPLWRDILKGRSLLEKGLKVGIGNGTTTSLWYYHWVGAGPIYQSMDIDVPNSKAHWFVSHIIRYGKWNLDDINHLIPNDLKEQILATPLPQSSIVEDFIHWVPSKEGSFSIKSAYNLLLSSPPDSSQSTFAVNHFSFPWKSLWKLRAPFKYKMLLWNCMHEILPCAKSLNRFATHISPLCVRCNLQEESHLHIFRDCSSSSILWNYIFQRVLIPNAFNFEIFQNSTWSDWIDYNLKLSDSWKIIFIVAIWHLWKHRNSTVFEQKMGSAFSLFNAFYVDWKITVSVLQGKGKEKMGEPIPPHPTWIPPAKGFMKLNTDGAWKGIDKAGGGGVLRKETSDWFLGYSSKFNAKTSLAAELLALREGLSVAKAFNVEKFEVETDADSLIFMLDTSTVNSYPHHELVAVIEDVRKLMVGNWDLQMRHIPRHKNLVAHGLAAIAMEMAVGHKSHFDPPAAVQSDYENDKKSAMVIRARTIGSDGN</sequence>
<evidence type="ECO:0000313" key="2">
    <source>
        <dbReference type="Proteomes" id="UP000813463"/>
    </source>
</evidence>
<accession>A0A9R0IUC8</accession>
<dbReference type="SUPFAM" id="SSF56672">
    <property type="entry name" value="DNA/RNA polymerases"/>
    <property type="match status" value="1"/>
</dbReference>
<dbReference type="Gene3D" id="3.60.10.10">
    <property type="entry name" value="Endonuclease/exonuclease/phosphatase"/>
    <property type="match status" value="1"/>
</dbReference>
<dbReference type="Pfam" id="PF13456">
    <property type="entry name" value="RVT_3"/>
    <property type="match status" value="1"/>
</dbReference>
<dbReference type="Pfam" id="PF03372">
    <property type="entry name" value="Exo_endo_phos"/>
    <property type="match status" value="1"/>
</dbReference>
<dbReference type="SUPFAM" id="SSF53098">
    <property type="entry name" value="Ribonuclease H-like"/>
    <property type="match status" value="1"/>
</dbReference>
<dbReference type="SUPFAM" id="SSF56219">
    <property type="entry name" value="DNase I-like"/>
    <property type="match status" value="1"/>
</dbReference>
<dbReference type="RefSeq" id="XP_021855317.1">
    <property type="nucleotide sequence ID" value="XM_021999625.1"/>
</dbReference>
<dbReference type="GO" id="GO:0003676">
    <property type="term" value="F:nucleic acid binding"/>
    <property type="evidence" value="ECO:0007669"/>
    <property type="project" value="InterPro"/>
</dbReference>
<dbReference type="OrthoDB" id="414730at2759"/>